<dbReference type="GO" id="GO:0006355">
    <property type="term" value="P:regulation of DNA-templated transcription"/>
    <property type="evidence" value="ECO:0007669"/>
    <property type="project" value="InterPro"/>
</dbReference>
<dbReference type="SMART" id="SM00448">
    <property type="entry name" value="REC"/>
    <property type="match status" value="1"/>
</dbReference>
<evidence type="ECO:0000256" key="8">
    <source>
        <dbReference type="PROSITE-ProRule" id="PRU01091"/>
    </source>
</evidence>
<dbReference type="Gene3D" id="1.10.10.10">
    <property type="entry name" value="Winged helix-like DNA-binding domain superfamily/Winged helix DNA-binding domain"/>
    <property type="match status" value="1"/>
</dbReference>
<dbReference type="EMBL" id="OBEL01000003">
    <property type="protein sequence ID" value="SNZ19935.1"/>
    <property type="molecule type" value="Genomic_DNA"/>
</dbReference>
<feature type="DNA-binding region" description="OmpR/PhoB-type" evidence="8">
    <location>
        <begin position="128"/>
        <end position="225"/>
    </location>
</feature>
<dbReference type="SMART" id="SM00862">
    <property type="entry name" value="Trans_reg_C"/>
    <property type="match status" value="1"/>
</dbReference>
<dbReference type="AlphaFoldDB" id="A0A285PDY6"/>
<dbReference type="Proteomes" id="UP000219439">
    <property type="component" value="Unassembled WGS sequence"/>
</dbReference>
<dbReference type="PANTHER" id="PTHR48111">
    <property type="entry name" value="REGULATOR OF RPOS"/>
    <property type="match status" value="1"/>
</dbReference>
<dbReference type="PANTHER" id="PTHR48111:SF22">
    <property type="entry name" value="REGULATOR OF RPOS"/>
    <property type="match status" value="1"/>
</dbReference>
<evidence type="ECO:0000313" key="12">
    <source>
        <dbReference type="Proteomes" id="UP000219439"/>
    </source>
</evidence>
<dbReference type="GO" id="GO:0005829">
    <property type="term" value="C:cytosol"/>
    <property type="evidence" value="ECO:0007669"/>
    <property type="project" value="TreeGrafter"/>
</dbReference>
<evidence type="ECO:0000256" key="2">
    <source>
        <dbReference type="ARBA" id="ARBA00023012"/>
    </source>
</evidence>
<dbReference type="InterPro" id="IPR001789">
    <property type="entry name" value="Sig_transdc_resp-reg_receiver"/>
</dbReference>
<dbReference type="GO" id="GO:0032993">
    <property type="term" value="C:protein-DNA complex"/>
    <property type="evidence" value="ECO:0007669"/>
    <property type="project" value="TreeGrafter"/>
</dbReference>
<dbReference type="PROSITE" id="PS50110">
    <property type="entry name" value="RESPONSE_REGULATORY"/>
    <property type="match status" value="1"/>
</dbReference>
<evidence type="ECO:0000313" key="11">
    <source>
        <dbReference type="EMBL" id="SNZ19935.1"/>
    </source>
</evidence>
<sequence>MKQTALLVLLVEDDMDLAATLSDYLTLENIECDHAFNGRAGLDQALNNQYDLILLDLTLPQIDGLSVSEQLRAQHIQCPILMLTARDAISDRVAGFEAGADDYLIKPFAFEELVVRIRALVRRSKAQSNQVKIADLTIDFDQQLALRNGRRLKLSPTGWTLLEQLARNSPKTLSREQLERAVWGDQVPNSNSLKVHIYKLRRQIQRPHESPLLNTVAGSGYGLRQS</sequence>
<keyword evidence="2" id="KW-0902">Two-component regulatory system</keyword>
<dbReference type="SUPFAM" id="SSF46894">
    <property type="entry name" value="C-terminal effector domain of the bipartite response regulators"/>
    <property type="match status" value="1"/>
</dbReference>
<dbReference type="PROSITE" id="PS51755">
    <property type="entry name" value="OMPR_PHOB"/>
    <property type="match status" value="1"/>
</dbReference>
<evidence type="ECO:0000256" key="7">
    <source>
        <dbReference type="PROSITE-ProRule" id="PRU00169"/>
    </source>
</evidence>
<feature type="domain" description="Response regulatory" evidence="9">
    <location>
        <begin position="7"/>
        <end position="121"/>
    </location>
</feature>
<dbReference type="SUPFAM" id="SSF52172">
    <property type="entry name" value="CheY-like"/>
    <property type="match status" value="1"/>
</dbReference>
<gene>
    <name evidence="11" type="ORF">SAMN06265368_3031</name>
</gene>
<feature type="domain" description="OmpR/PhoB-type" evidence="10">
    <location>
        <begin position="128"/>
        <end position="225"/>
    </location>
</feature>
<name>A0A285PDY6_9HYPH</name>
<evidence type="ECO:0000256" key="4">
    <source>
        <dbReference type="ARBA" id="ARBA00023125"/>
    </source>
</evidence>
<protein>
    <recommendedName>
        <fullName evidence="6">Cell cycle response regulator CtrA</fullName>
    </recommendedName>
</protein>
<evidence type="ECO:0000259" key="10">
    <source>
        <dbReference type="PROSITE" id="PS51755"/>
    </source>
</evidence>
<proteinExistence type="predicted"/>
<dbReference type="InterPro" id="IPR036388">
    <property type="entry name" value="WH-like_DNA-bd_sf"/>
</dbReference>
<reference evidence="11 12" key="1">
    <citation type="submission" date="2017-09" db="EMBL/GenBank/DDBJ databases">
        <authorList>
            <person name="Ehlers B."/>
            <person name="Leendertz F.H."/>
        </authorList>
    </citation>
    <scope>NUCLEOTIDE SEQUENCE [LARGE SCALE GENOMIC DNA]</scope>
    <source>
        <strain evidence="11 12">DSM 18289</strain>
    </source>
</reference>
<dbReference type="GO" id="GO:0000156">
    <property type="term" value="F:phosphorelay response regulator activity"/>
    <property type="evidence" value="ECO:0007669"/>
    <property type="project" value="TreeGrafter"/>
</dbReference>
<keyword evidence="4 8" id="KW-0238">DNA-binding</keyword>
<dbReference type="InterPro" id="IPR011006">
    <property type="entry name" value="CheY-like_superfamily"/>
</dbReference>
<dbReference type="GO" id="GO:0000976">
    <property type="term" value="F:transcription cis-regulatory region binding"/>
    <property type="evidence" value="ECO:0007669"/>
    <property type="project" value="TreeGrafter"/>
</dbReference>
<dbReference type="Pfam" id="PF00072">
    <property type="entry name" value="Response_reg"/>
    <property type="match status" value="1"/>
</dbReference>
<keyword evidence="5" id="KW-0804">Transcription</keyword>
<organism evidence="11 12">
    <name type="scientific">Cohaesibacter gelatinilyticus</name>
    <dbReference type="NCBI Taxonomy" id="372072"/>
    <lineage>
        <taxon>Bacteria</taxon>
        <taxon>Pseudomonadati</taxon>
        <taxon>Pseudomonadota</taxon>
        <taxon>Alphaproteobacteria</taxon>
        <taxon>Hyphomicrobiales</taxon>
        <taxon>Cohaesibacteraceae</taxon>
    </lineage>
</organism>
<feature type="modified residue" description="4-aspartylphosphate" evidence="7">
    <location>
        <position position="56"/>
    </location>
</feature>
<accession>A0A285PDY6</accession>
<evidence type="ECO:0000256" key="6">
    <source>
        <dbReference type="ARBA" id="ARBA00040524"/>
    </source>
</evidence>
<dbReference type="RefSeq" id="WP_170956122.1">
    <property type="nucleotide sequence ID" value="NZ_OBEL01000003.1"/>
</dbReference>
<dbReference type="Gene3D" id="6.10.250.690">
    <property type="match status" value="1"/>
</dbReference>
<keyword evidence="1 7" id="KW-0597">Phosphoprotein</keyword>
<dbReference type="CDD" id="cd00383">
    <property type="entry name" value="trans_reg_C"/>
    <property type="match status" value="1"/>
</dbReference>
<evidence type="ECO:0000256" key="1">
    <source>
        <dbReference type="ARBA" id="ARBA00022553"/>
    </source>
</evidence>
<dbReference type="Pfam" id="PF00486">
    <property type="entry name" value="Trans_reg_C"/>
    <property type="match status" value="1"/>
</dbReference>
<evidence type="ECO:0000256" key="5">
    <source>
        <dbReference type="ARBA" id="ARBA00023163"/>
    </source>
</evidence>
<keyword evidence="3" id="KW-0805">Transcription regulation</keyword>
<keyword evidence="12" id="KW-1185">Reference proteome</keyword>
<dbReference type="Gene3D" id="3.40.50.2300">
    <property type="match status" value="1"/>
</dbReference>
<evidence type="ECO:0000259" key="9">
    <source>
        <dbReference type="PROSITE" id="PS50110"/>
    </source>
</evidence>
<dbReference type="InterPro" id="IPR001867">
    <property type="entry name" value="OmpR/PhoB-type_DNA-bd"/>
</dbReference>
<dbReference type="InterPro" id="IPR039420">
    <property type="entry name" value="WalR-like"/>
</dbReference>
<dbReference type="InterPro" id="IPR016032">
    <property type="entry name" value="Sig_transdc_resp-reg_C-effctor"/>
</dbReference>
<evidence type="ECO:0000256" key="3">
    <source>
        <dbReference type="ARBA" id="ARBA00023015"/>
    </source>
</evidence>